<dbReference type="InterPro" id="IPR015796">
    <property type="entry name" value="Impact_YigZ-like"/>
</dbReference>
<evidence type="ECO:0000313" key="3">
    <source>
        <dbReference type="EMBL" id="KKI49554.1"/>
    </source>
</evidence>
<reference evidence="3 4" key="1">
    <citation type="submission" date="2015-04" db="EMBL/GenBank/DDBJ databases">
        <title>Draft genome sequence of bacteremic isolate Catabacter hongkongensis type strain HKU16T.</title>
        <authorList>
            <person name="Lau S.K."/>
            <person name="Teng J.L."/>
            <person name="Huang Y."/>
            <person name="Curreem S.O."/>
            <person name="Tsui S.K."/>
            <person name="Woo P.C."/>
        </authorList>
    </citation>
    <scope>NUCLEOTIDE SEQUENCE [LARGE SCALE GENOMIC DNA]</scope>
    <source>
        <strain evidence="3 4">HKU16</strain>
    </source>
</reference>
<evidence type="ECO:0000259" key="2">
    <source>
        <dbReference type="Pfam" id="PF01205"/>
    </source>
</evidence>
<name>A0A0M2NAQ3_9FIRM</name>
<dbReference type="InterPro" id="IPR036956">
    <property type="entry name" value="Impact_N_sf"/>
</dbReference>
<dbReference type="PATRIC" id="fig|270498.16.peg.3229"/>
<dbReference type="GO" id="GO:0005737">
    <property type="term" value="C:cytoplasm"/>
    <property type="evidence" value="ECO:0007669"/>
    <property type="project" value="TreeGrafter"/>
</dbReference>
<evidence type="ECO:0000313" key="4">
    <source>
        <dbReference type="Proteomes" id="UP000034076"/>
    </source>
</evidence>
<dbReference type="Pfam" id="PF01205">
    <property type="entry name" value="Impact_N"/>
    <property type="match status" value="1"/>
</dbReference>
<evidence type="ECO:0000256" key="1">
    <source>
        <dbReference type="ARBA" id="ARBA00007665"/>
    </source>
</evidence>
<dbReference type="NCBIfam" id="TIGR00257">
    <property type="entry name" value="IMPACT_YIGZ"/>
    <property type="match status" value="1"/>
</dbReference>
<dbReference type="STRING" id="270498.CHK_3132"/>
<dbReference type="InterPro" id="IPR001498">
    <property type="entry name" value="Impact_N"/>
</dbReference>
<dbReference type="GO" id="GO:0006446">
    <property type="term" value="P:regulation of translational initiation"/>
    <property type="evidence" value="ECO:0007669"/>
    <property type="project" value="TreeGrafter"/>
</dbReference>
<dbReference type="PANTHER" id="PTHR16301:SF20">
    <property type="entry name" value="IMPACT FAMILY MEMBER YIGZ"/>
    <property type="match status" value="1"/>
</dbReference>
<dbReference type="Gene3D" id="3.30.230.30">
    <property type="entry name" value="Impact, N-terminal domain"/>
    <property type="match status" value="1"/>
</dbReference>
<comment type="caution">
    <text evidence="3">The sequence shown here is derived from an EMBL/GenBank/DDBJ whole genome shotgun (WGS) entry which is preliminary data.</text>
</comment>
<comment type="similarity">
    <text evidence="1">Belongs to the IMPACT family.</text>
</comment>
<dbReference type="InterPro" id="IPR023582">
    <property type="entry name" value="Impact"/>
</dbReference>
<dbReference type="RefSeq" id="WP_046444871.1">
    <property type="nucleotide sequence ID" value="NZ_CAUERS010000001.1"/>
</dbReference>
<keyword evidence="4" id="KW-1185">Reference proteome</keyword>
<dbReference type="AlphaFoldDB" id="A0A0M2NAQ3"/>
<dbReference type="InterPro" id="IPR020569">
    <property type="entry name" value="UPF0029_Impact_CS"/>
</dbReference>
<dbReference type="EMBL" id="LAYJ01000133">
    <property type="protein sequence ID" value="KKI49554.1"/>
    <property type="molecule type" value="Genomic_DNA"/>
</dbReference>
<dbReference type="PANTHER" id="PTHR16301">
    <property type="entry name" value="IMPACT-RELATED"/>
    <property type="match status" value="1"/>
</dbReference>
<feature type="domain" description="Impact N-terminal" evidence="2">
    <location>
        <begin position="24"/>
        <end position="129"/>
    </location>
</feature>
<accession>A0A0M2NAQ3</accession>
<organism evidence="3 4">
    <name type="scientific">Christensenella hongkongensis</name>
    <dbReference type="NCBI Taxonomy" id="270498"/>
    <lineage>
        <taxon>Bacteria</taxon>
        <taxon>Bacillati</taxon>
        <taxon>Bacillota</taxon>
        <taxon>Clostridia</taxon>
        <taxon>Christensenellales</taxon>
        <taxon>Christensenellaceae</taxon>
        <taxon>Christensenella</taxon>
    </lineage>
</organism>
<dbReference type="Proteomes" id="UP000034076">
    <property type="component" value="Unassembled WGS sequence"/>
</dbReference>
<sequence>MDKKERFRGYICIRQQTQHELVIKKSRFLCSLIPVETEQQAADELAKIKKKHYNAAHNCSAMVIGPDSSFLRSSDDGEPQGTAGVPMLEVLKRSGVTNILAVVTRYFGGTLLGAGGLVRAYSQSVSEALREAQLEKKTLAVQLDFSVEYADYAKLMNIANEYGATVEAEFGEKVNARMTLEKEYYPAVAKKVSEAFLGAAVYREAGECYVGRPVSKESFE</sequence>
<dbReference type="InterPro" id="IPR020568">
    <property type="entry name" value="Ribosomal_Su5_D2-typ_SF"/>
</dbReference>
<dbReference type="SUPFAM" id="SSF54211">
    <property type="entry name" value="Ribosomal protein S5 domain 2-like"/>
    <property type="match status" value="1"/>
</dbReference>
<gene>
    <name evidence="3" type="ORF">CHK_3132</name>
</gene>
<dbReference type="PROSITE" id="PS00910">
    <property type="entry name" value="UPF0029"/>
    <property type="match status" value="1"/>
</dbReference>
<protein>
    <recommendedName>
        <fullName evidence="2">Impact N-terminal domain-containing protein</fullName>
    </recommendedName>
</protein>
<proteinExistence type="inferred from homology"/>